<evidence type="ECO:0000313" key="3">
    <source>
        <dbReference type="EMBL" id="KAK0415055.1"/>
    </source>
</evidence>
<dbReference type="AlphaFoldDB" id="A0AA39LZG9"/>
<name>A0AA39LZG9_9BILA</name>
<dbReference type="SUPFAM" id="SSF111469">
    <property type="entry name" value="Geminin coiled-coil domain"/>
    <property type="match status" value="1"/>
</dbReference>
<keyword evidence="1" id="KW-0175">Coiled coil</keyword>
<feature type="region of interest" description="Disordered" evidence="2">
    <location>
        <begin position="126"/>
        <end position="146"/>
    </location>
</feature>
<comment type="caution">
    <text evidence="3">The sequence shown here is derived from an EMBL/GenBank/DDBJ whole genome shotgun (WGS) entry which is preliminary data.</text>
</comment>
<proteinExistence type="predicted"/>
<evidence type="ECO:0000313" key="4">
    <source>
        <dbReference type="Proteomes" id="UP001175271"/>
    </source>
</evidence>
<gene>
    <name evidence="3" type="ORF">QR680_011748</name>
</gene>
<reference evidence="3" key="1">
    <citation type="submission" date="2023-06" db="EMBL/GenBank/DDBJ databases">
        <title>Genomic analysis of the entomopathogenic nematode Steinernema hermaphroditum.</title>
        <authorList>
            <person name="Schwarz E.M."/>
            <person name="Heppert J.K."/>
            <person name="Baniya A."/>
            <person name="Schwartz H.T."/>
            <person name="Tan C.-H."/>
            <person name="Antoshechkin I."/>
            <person name="Sternberg P.W."/>
            <person name="Goodrich-Blair H."/>
            <person name="Dillman A.R."/>
        </authorList>
    </citation>
    <scope>NUCLEOTIDE SEQUENCE</scope>
    <source>
        <strain evidence="3">PS9179</strain>
        <tissue evidence="3">Whole animal</tissue>
    </source>
</reference>
<keyword evidence="4" id="KW-1185">Reference proteome</keyword>
<dbReference type="EMBL" id="JAUCMV010000002">
    <property type="protein sequence ID" value="KAK0415055.1"/>
    <property type="molecule type" value="Genomic_DNA"/>
</dbReference>
<accession>A0AA39LZG9</accession>
<protein>
    <submittedName>
        <fullName evidence="3">Uncharacterized protein</fullName>
    </submittedName>
</protein>
<dbReference type="Proteomes" id="UP001175271">
    <property type="component" value="Unassembled WGS sequence"/>
</dbReference>
<evidence type="ECO:0000256" key="1">
    <source>
        <dbReference type="SAM" id="Coils"/>
    </source>
</evidence>
<feature type="coiled-coil region" evidence="1">
    <location>
        <begin position="57"/>
        <end position="115"/>
    </location>
</feature>
<evidence type="ECO:0000256" key="2">
    <source>
        <dbReference type="SAM" id="MobiDB-lite"/>
    </source>
</evidence>
<organism evidence="3 4">
    <name type="scientific">Steinernema hermaphroditum</name>
    <dbReference type="NCBI Taxonomy" id="289476"/>
    <lineage>
        <taxon>Eukaryota</taxon>
        <taxon>Metazoa</taxon>
        <taxon>Ecdysozoa</taxon>
        <taxon>Nematoda</taxon>
        <taxon>Chromadorea</taxon>
        <taxon>Rhabditida</taxon>
        <taxon>Tylenchina</taxon>
        <taxon>Panagrolaimomorpha</taxon>
        <taxon>Strongyloidoidea</taxon>
        <taxon>Steinernematidae</taxon>
        <taxon>Steinernema</taxon>
    </lineage>
</organism>
<sequence>MEEEDRRRMANDYHDYEVRKRSREQAEDRDGRTRAPFELPYSIEKAYGGRTQWEKVAKMKDQDLREALKENEQLNRNHSKMEEVFGLFEARTKFLNSLELENSWLEKNRKKLQEVYTPRRHTTISATRQGPDLEPKMDNLILGRGS</sequence>
<feature type="region of interest" description="Disordered" evidence="2">
    <location>
        <begin position="1"/>
        <end position="35"/>
    </location>
</feature>